<evidence type="ECO:0000256" key="1">
    <source>
        <dbReference type="SAM" id="Phobius"/>
    </source>
</evidence>
<accession>A0A0L8AG22</accession>
<dbReference type="Pfam" id="PF13559">
    <property type="entry name" value="DUF4129"/>
    <property type="match status" value="1"/>
</dbReference>
<name>A0A0L8AG22_9BACT</name>
<dbReference type="PATRIC" id="fig|1566026.4.peg.2616"/>
<dbReference type="OrthoDB" id="5491447at2"/>
<proteinExistence type="predicted"/>
<evidence type="ECO:0000256" key="2">
    <source>
        <dbReference type="SAM" id="SignalP"/>
    </source>
</evidence>
<dbReference type="InterPro" id="IPR025403">
    <property type="entry name" value="TgpA-like_C"/>
</dbReference>
<evidence type="ECO:0000313" key="5">
    <source>
        <dbReference type="Proteomes" id="UP000036908"/>
    </source>
</evidence>
<keyword evidence="2" id="KW-0732">Signal</keyword>
<feature type="domain" description="Protein-glutamine gamma-glutamyltransferase-like C-terminal" evidence="3">
    <location>
        <begin position="161"/>
        <end position="227"/>
    </location>
</feature>
<reference evidence="5" key="1">
    <citation type="submission" date="2014-11" db="EMBL/GenBank/DDBJ databases">
        <title>Genome sequencing of Roseivirga sp. D-25.</title>
        <authorList>
            <person name="Selvaratnam C."/>
            <person name="Thevarajoo S."/>
            <person name="Goh K.M."/>
            <person name="Eee R."/>
            <person name="Chan K.-G."/>
            <person name="Chong C.S."/>
        </authorList>
    </citation>
    <scope>NUCLEOTIDE SEQUENCE [LARGE SCALE GENOMIC DNA]</scope>
    <source>
        <strain evidence="5">D-25</strain>
    </source>
</reference>
<sequence length="238" mass="27635">MKRHIKLLFLILSLQFSWAGSSAMVALPHQSPQTEIRSFDAQKLDEYRSDKRFQYEVYKAKPKGFLERLWDRIVGWFNSLFGSAVTSGILEILFYGLLIAAFVFFIVKLAGIQPITLFKKAKSEAKPYQVDEEALHEIDFETEIQQAINQAQWRVAVRLTYLYSLKRISDANLIAIRKGKTNREYLYELSGHNIEKDFASLSFLFDYTWYGHFEANETMVAKAKDHLERIGTLKSSKK</sequence>
<keyword evidence="5" id="KW-1185">Reference proteome</keyword>
<protein>
    <recommendedName>
        <fullName evidence="3">Protein-glutamine gamma-glutamyltransferase-like C-terminal domain-containing protein</fullName>
    </recommendedName>
</protein>
<feature type="signal peptide" evidence="2">
    <location>
        <begin position="1"/>
        <end position="19"/>
    </location>
</feature>
<evidence type="ECO:0000259" key="3">
    <source>
        <dbReference type="Pfam" id="PF13559"/>
    </source>
</evidence>
<keyword evidence="1" id="KW-0812">Transmembrane</keyword>
<evidence type="ECO:0000313" key="4">
    <source>
        <dbReference type="EMBL" id="KOF01343.1"/>
    </source>
</evidence>
<organism evidence="4 5">
    <name type="scientific">Roseivirga seohaensis subsp. aquiponti</name>
    <dbReference type="NCBI Taxonomy" id="1566026"/>
    <lineage>
        <taxon>Bacteria</taxon>
        <taxon>Pseudomonadati</taxon>
        <taxon>Bacteroidota</taxon>
        <taxon>Cytophagia</taxon>
        <taxon>Cytophagales</taxon>
        <taxon>Roseivirgaceae</taxon>
        <taxon>Roseivirga</taxon>
    </lineage>
</organism>
<dbReference type="RefSeq" id="WP_053225139.1">
    <property type="nucleotide sequence ID" value="NZ_JSVA01000041.1"/>
</dbReference>
<feature type="chain" id="PRO_5005580202" description="Protein-glutamine gamma-glutamyltransferase-like C-terminal domain-containing protein" evidence="2">
    <location>
        <begin position="20"/>
        <end position="238"/>
    </location>
</feature>
<keyword evidence="1" id="KW-0472">Membrane</keyword>
<keyword evidence="1" id="KW-1133">Transmembrane helix</keyword>
<dbReference type="EMBL" id="JSVA01000041">
    <property type="protein sequence ID" value="KOF01343.1"/>
    <property type="molecule type" value="Genomic_DNA"/>
</dbReference>
<feature type="transmembrane region" description="Helical" evidence="1">
    <location>
        <begin position="92"/>
        <end position="112"/>
    </location>
</feature>
<dbReference type="Proteomes" id="UP000036908">
    <property type="component" value="Unassembled WGS sequence"/>
</dbReference>
<dbReference type="AlphaFoldDB" id="A0A0L8AG22"/>
<gene>
    <name evidence="4" type="ORF">OB69_18005</name>
</gene>
<comment type="caution">
    <text evidence="4">The sequence shown here is derived from an EMBL/GenBank/DDBJ whole genome shotgun (WGS) entry which is preliminary data.</text>
</comment>